<feature type="transmembrane region" description="Helical" evidence="8">
    <location>
        <begin position="6"/>
        <end position="31"/>
    </location>
</feature>
<dbReference type="RefSeq" id="WP_007414877.1">
    <property type="nucleotide sequence ID" value="NZ_ABOX02000012.1"/>
</dbReference>
<dbReference type="Proteomes" id="UP000003688">
    <property type="component" value="Unassembled WGS sequence"/>
</dbReference>
<evidence type="ECO:0000256" key="4">
    <source>
        <dbReference type="ARBA" id="ARBA00022475"/>
    </source>
</evidence>
<dbReference type="CDD" id="cd06261">
    <property type="entry name" value="TM_PBP2"/>
    <property type="match status" value="1"/>
</dbReference>
<keyword evidence="3 8" id="KW-0813">Transport</keyword>
<keyword evidence="7 8" id="KW-0472">Membrane</keyword>
<evidence type="ECO:0000256" key="6">
    <source>
        <dbReference type="ARBA" id="ARBA00022989"/>
    </source>
</evidence>
<protein>
    <submittedName>
        <fullName evidence="10">Ornithine carbamoyltransferase</fullName>
        <ecNumber evidence="10">2.1.3.3</ecNumber>
    </submittedName>
</protein>
<dbReference type="Gene3D" id="1.10.3720.10">
    <property type="entry name" value="MetI-like"/>
    <property type="match status" value="1"/>
</dbReference>
<proteinExistence type="inferred from homology"/>
<comment type="subcellular location">
    <subcellularLocation>
        <location evidence="1 8">Cell membrane</location>
        <topology evidence="1 8">Multi-pass membrane protein</topology>
    </subcellularLocation>
</comment>
<dbReference type="EMBL" id="ABOX02000012">
    <property type="protein sequence ID" value="EEF60982.1"/>
    <property type="molecule type" value="Genomic_DNA"/>
</dbReference>
<dbReference type="SUPFAM" id="SSF161098">
    <property type="entry name" value="MetI-like"/>
    <property type="match status" value="1"/>
</dbReference>
<evidence type="ECO:0000256" key="2">
    <source>
        <dbReference type="ARBA" id="ARBA00007069"/>
    </source>
</evidence>
<keyword evidence="11" id="KW-1185">Reference proteome</keyword>
<comment type="similarity">
    <text evidence="2">Belongs to the binding-protein-dependent transport system permease family. CysTW subfamily.</text>
</comment>
<dbReference type="Pfam" id="PF00528">
    <property type="entry name" value="BPD_transp_1"/>
    <property type="match status" value="1"/>
</dbReference>
<dbReference type="PANTHER" id="PTHR43848:SF2">
    <property type="entry name" value="PUTRESCINE TRANSPORT SYSTEM PERMEASE PROTEIN POTI"/>
    <property type="match status" value="1"/>
</dbReference>
<feature type="transmembrane region" description="Helical" evidence="8">
    <location>
        <begin position="132"/>
        <end position="153"/>
    </location>
</feature>
<keyword evidence="6 8" id="KW-1133">Transmembrane helix</keyword>
<evidence type="ECO:0000256" key="7">
    <source>
        <dbReference type="ARBA" id="ARBA00023136"/>
    </source>
</evidence>
<dbReference type="AlphaFoldDB" id="B9XGD1"/>
<dbReference type="InterPro" id="IPR051789">
    <property type="entry name" value="Bact_Polyamine_Transport"/>
</dbReference>
<keyword evidence="4" id="KW-1003">Cell membrane</keyword>
<evidence type="ECO:0000313" key="11">
    <source>
        <dbReference type="Proteomes" id="UP000003688"/>
    </source>
</evidence>
<dbReference type="STRING" id="320771.Cflav_PD3699"/>
<keyword evidence="5 8" id="KW-0812">Transmembrane</keyword>
<feature type="transmembrane region" description="Helical" evidence="8">
    <location>
        <begin position="179"/>
        <end position="199"/>
    </location>
</feature>
<evidence type="ECO:0000256" key="8">
    <source>
        <dbReference type="RuleBase" id="RU363032"/>
    </source>
</evidence>
<dbReference type="GO" id="GO:0004585">
    <property type="term" value="F:ornithine carbamoyltransferase activity"/>
    <property type="evidence" value="ECO:0007669"/>
    <property type="project" value="UniProtKB-EC"/>
</dbReference>
<dbReference type="PANTHER" id="PTHR43848">
    <property type="entry name" value="PUTRESCINE TRANSPORT SYSTEM PERMEASE PROTEIN POTI"/>
    <property type="match status" value="1"/>
</dbReference>
<evidence type="ECO:0000256" key="3">
    <source>
        <dbReference type="ARBA" id="ARBA00022448"/>
    </source>
</evidence>
<feature type="transmembrane region" description="Helical" evidence="8">
    <location>
        <begin position="65"/>
        <end position="87"/>
    </location>
</feature>
<dbReference type="PROSITE" id="PS50928">
    <property type="entry name" value="ABC_TM1"/>
    <property type="match status" value="1"/>
</dbReference>
<evidence type="ECO:0000256" key="5">
    <source>
        <dbReference type="ARBA" id="ARBA00022692"/>
    </source>
</evidence>
<feature type="transmembrane region" description="Helical" evidence="8">
    <location>
        <begin position="206"/>
        <end position="226"/>
    </location>
</feature>
<sequence length="264" mass="29032">MKRTSIPLSIVAGLLYLFLYAPLAIVIVYSFNAARFGAGWSGFTTQWYATLWENSLALSATKNTLLLAVFSTLISTVLGTMLGYGLNRFRFPGKSLLNWFLYVPVFIPDIIMAISLLLFYSLIRKWLGLFELGLTTMILAHVTFQIPFVAIVVRSRLIGLDPALEEAAHDLGANEWQTFLHITFPLIIPGIVAGAMLAFTLSLDDFVVSFFTSGPGSTTLPIFIYSSVKRGITPDINALSTLIVLASILGTIIATLLQRNRKST</sequence>
<feature type="transmembrane region" description="Helical" evidence="8">
    <location>
        <begin position="238"/>
        <end position="257"/>
    </location>
</feature>
<comment type="caution">
    <text evidence="10">The sequence shown here is derived from an EMBL/GenBank/DDBJ whole genome shotgun (WGS) entry which is preliminary data.</text>
</comment>
<dbReference type="GO" id="GO:0055085">
    <property type="term" value="P:transmembrane transport"/>
    <property type="evidence" value="ECO:0007669"/>
    <property type="project" value="InterPro"/>
</dbReference>
<evidence type="ECO:0000313" key="10">
    <source>
        <dbReference type="EMBL" id="EEF60982.1"/>
    </source>
</evidence>
<reference evidence="10 11" key="1">
    <citation type="journal article" date="2011" name="J. Bacteriol.">
        <title>Genome sequence of 'Pedosphaera parvula' Ellin514, an aerobic Verrucomicrobial isolate from pasture soil.</title>
        <authorList>
            <person name="Kant R."/>
            <person name="van Passel M.W."/>
            <person name="Sangwan P."/>
            <person name="Palva A."/>
            <person name="Lucas S."/>
            <person name="Copeland A."/>
            <person name="Lapidus A."/>
            <person name="Glavina Del Rio T."/>
            <person name="Dalin E."/>
            <person name="Tice H."/>
            <person name="Bruce D."/>
            <person name="Goodwin L."/>
            <person name="Pitluck S."/>
            <person name="Chertkov O."/>
            <person name="Larimer F.W."/>
            <person name="Land M.L."/>
            <person name="Hauser L."/>
            <person name="Brettin T.S."/>
            <person name="Detter J.C."/>
            <person name="Han S."/>
            <person name="de Vos W.M."/>
            <person name="Janssen P.H."/>
            <person name="Smidt H."/>
        </authorList>
    </citation>
    <scope>NUCLEOTIDE SEQUENCE [LARGE SCALE GENOMIC DNA]</scope>
    <source>
        <strain evidence="10 11">Ellin514</strain>
    </source>
</reference>
<dbReference type="InterPro" id="IPR035906">
    <property type="entry name" value="MetI-like_sf"/>
</dbReference>
<evidence type="ECO:0000256" key="1">
    <source>
        <dbReference type="ARBA" id="ARBA00004651"/>
    </source>
</evidence>
<name>B9XGD1_PEDPL</name>
<dbReference type="EC" id="2.1.3.3" evidence="10"/>
<evidence type="ECO:0000259" key="9">
    <source>
        <dbReference type="PROSITE" id="PS50928"/>
    </source>
</evidence>
<keyword evidence="10" id="KW-0808">Transferase</keyword>
<dbReference type="InterPro" id="IPR000515">
    <property type="entry name" value="MetI-like"/>
</dbReference>
<accession>B9XGD1</accession>
<feature type="domain" description="ABC transmembrane type-1" evidence="9">
    <location>
        <begin position="61"/>
        <end position="254"/>
    </location>
</feature>
<gene>
    <name evidence="10" type="ORF">Cflav_PD3699</name>
</gene>
<feature type="transmembrane region" description="Helical" evidence="8">
    <location>
        <begin position="99"/>
        <end position="120"/>
    </location>
</feature>
<organism evidence="10 11">
    <name type="scientific">Pedosphaera parvula (strain Ellin514)</name>
    <dbReference type="NCBI Taxonomy" id="320771"/>
    <lineage>
        <taxon>Bacteria</taxon>
        <taxon>Pseudomonadati</taxon>
        <taxon>Verrucomicrobiota</taxon>
        <taxon>Pedosphaerae</taxon>
        <taxon>Pedosphaerales</taxon>
        <taxon>Pedosphaeraceae</taxon>
        <taxon>Pedosphaera</taxon>
    </lineage>
</organism>
<dbReference type="GO" id="GO:0005886">
    <property type="term" value="C:plasma membrane"/>
    <property type="evidence" value="ECO:0007669"/>
    <property type="project" value="UniProtKB-SubCell"/>
</dbReference>